<keyword evidence="2" id="KW-1185">Reference proteome</keyword>
<name>A0ABU7AQZ7_9TELE</name>
<gene>
    <name evidence="1" type="ORF">ATANTOWER_024692</name>
</gene>
<evidence type="ECO:0000313" key="2">
    <source>
        <dbReference type="Proteomes" id="UP001345963"/>
    </source>
</evidence>
<organism evidence="1 2">
    <name type="scientific">Ataeniobius toweri</name>
    <dbReference type="NCBI Taxonomy" id="208326"/>
    <lineage>
        <taxon>Eukaryota</taxon>
        <taxon>Metazoa</taxon>
        <taxon>Chordata</taxon>
        <taxon>Craniata</taxon>
        <taxon>Vertebrata</taxon>
        <taxon>Euteleostomi</taxon>
        <taxon>Actinopterygii</taxon>
        <taxon>Neopterygii</taxon>
        <taxon>Teleostei</taxon>
        <taxon>Neoteleostei</taxon>
        <taxon>Acanthomorphata</taxon>
        <taxon>Ovalentaria</taxon>
        <taxon>Atherinomorphae</taxon>
        <taxon>Cyprinodontiformes</taxon>
        <taxon>Goodeidae</taxon>
        <taxon>Ataeniobius</taxon>
    </lineage>
</organism>
<evidence type="ECO:0000313" key="1">
    <source>
        <dbReference type="EMBL" id="MED6240632.1"/>
    </source>
</evidence>
<dbReference type="EMBL" id="JAHUTI010025289">
    <property type="protein sequence ID" value="MED6240632.1"/>
    <property type="molecule type" value="Genomic_DNA"/>
</dbReference>
<sequence length="91" mass="9889">MEEIGPLERVTCRGHVGAWSYVCVRISLSVGGRRLGVTPDLLLGPDSQGPLRQLQPTAHPDSLIMRGLPLRCTTGPQPSENERVAIFDISI</sequence>
<reference evidence="1 2" key="1">
    <citation type="submission" date="2021-07" db="EMBL/GenBank/DDBJ databases">
        <authorList>
            <person name="Palmer J.M."/>
        </authorList>
    </citation>
    <scope>NUCLEOTIDE SEQUENCE [LARGE SCALE GENOMIC DNA]</scope>
    <source>
        <strain evidence="1 2">AT_MEX2019</strain>
        <tissue evidence="1">Muscle</tissue>
    </source>
</reference>
<dbReference type="Proteomes" id="UP001345963">
    <property type="component" value="Unassembled WGS sequence"/>
</dbReference>
<accession>A0ABU7AQZ7</accession>
<protein>
    <submittedName>
        <fullName evidence="1">Uncharacterized protein</fullName>
    </submittedName>
</protein>
<proteinExistence type="predicted"/>
<comment type="caution">
    <text evidence="1">The sequence shown here is derived from an EMBL/GenBank/DDBJ whole genome shotgun (WGS) entry which is preliminary data.</text>
</comment>